<evidence type="ECO:0000256" key="1">
    <source>
        <dbReference type="RuleBase" id="RU362001"/>
    </source>
</evidence>
<comment type="caution">
    <text evidence="2">The sequence shown here is derived from an EMBL/GenBank/DDBJ whole genome shotgun (WGS) entry which is preliminary data.</text>
</comment>
<dbReference type="Proteomes" id="UP001163064">
    <property type="component" value="Unassembled WGS sequence"/>
</dbReference>
<dbReference type="SUPFAM" id="SSF140453">
    <property type="entry name" value="EsxAB dimer-like"/>
    <property type="match status" value="1"/>
</dbReference>
<dbReference type="EMBL" id="JAPHNL010000240">
    <property type="protein sequence ID" value="MCX3061767.1"/>
    <property type="molecule type" value="Genomic_DNA"/>
</dbReference>
<dbReference type="Gene3D" id="1.10.287.1060">
    <property type="entry name" value="ESAT-6-like"/>
    <property type="match status" value="1"/>
</dbReference>
<evidence type="ECO:0000313" key="2">
    <source>
        <dbReference type="EMBL" id="MCX3061767.1"/>
    </source>
</evidence>
<gene>
    <name evidence="2" type="ORF">OFY01_18775</name>
</gene>
<proteinExistence type="inferred from homology"/>
<name>A0ABT3TZG5_9ACTN</name>
<dbReference type="InterPro" id="IPR010310">
    <property type="entry name" value="T7SS_ESAT-6-like"/>
</dbReference>
<dbReference type="RefSeq" id="WP_266601384.1">
    <property type="nucleotide sequence ID" value="NZ_JAPHNL010000240.1"/>
</dbReference>
<sequence>MSGRNADGLHVVYAGLDSAATTIGNEGKALEADLEELKQLVKKSHQYWEGVSAEEFHHKLQRWDTQARHIHEAITKIGHAVHEAHGHYQGGDKKAASYFE</sequence>
<reference evidence="2" key="1">
    <citation type="submission" date="2022-10" db="EMBL/GenBank/DDBJ databases">
        <title>Streptomyces beihaiensis sp. nov., a chitin degrading actinobacterium, isolated from shrimp pond soil.</title>
        <authorList>
            <person name="Xie J."/>
            <person name="Shen N."/>
        </authorList>
    </citation>
    <scope>NUCLEOTIDE SEQUENCE</scope>
    <source>
        <strain evidence="2">GXMU-J5</strain>
    </source>
</reference>
<organism evidence="2 3">
    <name type="scientific">Streptomyces beihaiensis</name>
    <dbReference type="NCBI Taxonomy" id="2984495"/>
    <lineage>
        <taxon>Bacteria</taxon>
        <taxon>Bacillati</taxon>
        <taxon>Actinomycetota</taxon>
        <taxon>Actinomycetes</taxon>
        <taxon>Kitasatosporales</taxon>
        <taxon>Streptomycetaceae</taxon>
        <taxon>Streptomyces</taxon>
    </lineage>
</organism>
<comment type="similarity">
    <text evidence="1">Belongs to the WXG100 family.</text>
</comment>
<protein>
    <recommendedName>
        <fullName evidence="1">ESAT-6-like protein</fullName>
    </recommendedName>
</protein>
<accession>A0ABT3TZG5</accession>
<evidence type="ECO:0000313" key="3">
    <source>
        <dbReference type="Proteomes" id="UP001163064"/>
    </source>
</evidence>
<dbReference type="NCBIfam" id="TIGR03930">
    <property type="entry name" value="WXG100_ESAT6"/>
    <property type="match status" value="1"/>
</dbReference>
<dbReference type="InterPro" id="IPR036689">
    <property type="entry name" value="ESAT-6-like_sf"/>
</dbReference>
<keyword evidence="3" id="KW-1185">Reference proteome</keyword>
<dbReference type="Pfam" id="PF06013">
    <property type="entry name" value="WXG100"/>
    <property type="match status" value="1"/>
</dbReference>